<evidence type="ECO:0000313" key="2">
    <source>
        <dbReference type="EMBL" id="MFA1610379.1"/>
    </source>
</evidence>
<dbReference type="Proteomes" id="UP001570511">
    <property type="component" value="Unassembled WGS sequence"/>
</dbReference>
<gene>
    <name evidence="2" type="ORF">OS889_05095</name>
</gene>
<sequence length="91" mass="9042">MATVSPREALGYALGREMILLYLVVGVGYLALLAGGWAGANWAVRGGGAGVLGRVVAVGLLLAGFVTVLGGVVGLVYKVVADATAAARRSA</sequence>
<evidence type="ECO:0000256" key="1">
    <source>
        <dbReference type="SAM" id="Phobius"/>
    </source>
</evidence>
<feature type="transmembrane region" description="Helical" evidence="1">
    <location>
        <begin position="20"/>
        <end position="44"/>
    </location>
</feature>
<dbReference type="EMBL" id="JBGNYA010000001">
    <property type="protein sequence ID" value="MFA1610379.1"/>
    <property type="molecule type" value="Genomic_DNA"/>
</dbReference>
<keyword evidence="1" id="KW-1133">Transmembrane helix</keyword>
<keyword evidence="1" id="KW-0472">Membrane</keyword>
<protein>
    <submittedName>
        <fullName evidence="2">Uncharacterized protein</fullName>
    </submittedName>
</protein>
<keyword evidence="1" id="KW-0812">Transmembrane</keyword>
<accession>A0ABD5MCS6</accession>
<evidence type="ECO:0000313" key="3">
    <source>
        <dbReference type="Proteomes" id="UP001570511"/>
    </source>
</evidence>
<organism evidence="2 3">
    <name type="scientific">Halobellus rubicundus</name>
    <dbReference type="NCBI Taxonomy" id="2996466"/>
    <lineage>
        <taxon>Archaea</taxon>
        <taxon>Methanobacteriati</taxon>
        <taxon>Methanobacteriota</taxon>
        <taxon>Stenosarchaea group</taxon>
        <taxon>Halobacteria</taxon>
        <taxon>Halobacteriales</taxon>
        <taxon>Haloferacaceae</taxon>
        <taxon>Halobellus</taxon>
    </lineage>
</organism>
<keyword evidence="3" id="KW-1185">Reference proteome</keyword>
<comment type="caution">
    <text evidence="2">The sequence shown here is derived from an EMBL/GenBank/DDBJ whole genome shotgun (WGS) entry which is preliminary data.</text>
</comment>
<dbReference type="RefSeq" id="WP_372387880.1">
    <property type="nucleotide sequence ID" value="NZ_JBGNYA010000001.1"/>
</dbReference>
<dbReference type="AlphaFoldDB" id="A0ABD5MCS6"/>
<reference evidence="2 3" key="1">
    <citation type="submission" date="2024-08" db="EMBL/GenBank/DDBJ databases">
        <title>Halobellus sp. MBLA0158 whole genome sequence.</title>
        <authorList>
            <person name="Hwang C.Y."/>
            <person name="Cho E.-S."/>
            <person name="Seo M.-J."/>
        </authorList>
    </citation>
    <scope>NUCLEOTIDE SEQUENCE [LARGE SCALE GENOMIC DNA]</scope>
    <source>
        <strain evidence="2 3">MBLA0158</strain>
    </source>
</reference>
<proteinExistence type="predicted"/>
<name>A0ABD5MCS6_9EURY</name>
<feature type="transmembrane region" description="Helical" evidence="1">
    <location>
        <begin position="56"/>
        <end position="80"/>
    </location>
</feature>